<organism evidence="2 3">
    <name type="scientific">Penicillium salamii</name>
    <dbReference type="NCBI Taxonomy" id="1612424"/>
    <lineage>
        <taxon>Eukaryota</taxon>
        <taxon>Fungi</taxon>
        <taxon>Dikarya</taxon>
        <taxon>Ascomycota</taxon>
        <taxon>Pezizomycotina</taxon>
        <taxon>Eurotiomycetes</taxon>
        <taxon>Eurotiomycetidae</taxon>
        <taxon>Eurotiales</taxon>
        <taxon>Aspergillaceae</taxon>
        <taxon>Penicillium</taxon>
    </lineage>
</organism>
<feature type="transmembrane region" description="Helical" evidence="1">
    <location>
        <begin position="252"/>
        <end position="271"/>
    </location>
</feature>
<keyword evidence="1" id="KW-0812">Transmembrane</keyword>
<dbReference type="GO" id="GO:0016020">
    <property type="term" value="C:membrane"/>
    <property type="evidence" value="ECO:0007669"/>
    <property type="project" value="TreeGrafter"/>
</dbReference>
<dbReference type="EMBL" id="CAJVPA010000077">
    <property type="protein sequence ID" value="CAG8304300.1"/>
    <property type="molecule type" value="Genomic_DNA"/>
</dbReference>
<dbReference type="PANTHER" id="PTHR12242:SF1">
    <property type="entry name" value="MYND-TYPE DOMAIN-CONTAINING PROTEIN"/>
    <property type="match status" value="1"/>
</dbReference>
<name>A0A9W4ILV5_9EURO</name>
<feature type="transmembrane region" description="Helical" evidence="1">
    <location>
        <begin position="221"/>
        <end position="240"/>
    </location>
</feature>
<sequence>MHYDLRCRNRALPPCKACELRTIYSTSWKFGHRKAPVRISFRGFRRADVLVASLVISLSPSLSLIVSVGFGKARDMRRIPLTTLFGVDKTTDDERQFEASWLLPPAILAGLRGLIALYIFTSIFFIWGWYGTHDDTAAIGQTFSFFTWLTYWGIGFYMLFAAIHTGYYARTGRSLLYRWPRALRILHSLLYSSVTVYPFLVTIVFWVFIYESPWYSKTLTGWQNVSTSVAHALNSLYALLEIILPATSPHPWIAIPFLVLGLLLYLCVAYITHHTEGFYPYTFLDVGDHGQKSGTVTGYCFGVLAAILVLFLVSWGLIWLRCWLTKGKLKRARQDPLRIASGVSVGAMAGEQSGEMKEAV</sequence>
<dbReference type="AlphaFoldDB" id="A0A9W4ILV5"/>
<evidence type="ECO:0000313" key="2">
    <source>
        <dbReference type="EMBL" id="CAG8304300.1"/>
    </source>
</evidence>
<keyword evidence="1" id="KW-0472">Membrane</keyword>
<evidence type="ECO:0000313" key="3">
    <source>
        <dbReference type="Proteomes" id="UP001152646"/>
    </source>
</evidence>
<feature type="transmembrane region" description="Helical" evidence="1">
    <location>
        <begin position="49"/>
        <end position="70"/>
    </location>
</feature>
<dbReference type="PANTHER" id="PTHR12242">
    <property type="entry name" value="OS02G0130600 PROTEIN-RELATED"/>
    <property type="match status" value="1"/>
</dbReference>
<reference evidence="2" key="1">
    <citation type="submission" date="2021-07" db="EMBL/GenBank/DDBJ databases">
        <authorList>
            <person name="Branca A.L. A."/>
        </authorList>
    </citation>
    <scope>NUCLEOTIDE SEQUENCE</scope>
</reference>
<comment type="caution">
    <text evidence="2">The sequence shown here is derived from an EMBL/GenBank/DDBJ whole genome shotgun (WGS) entry which is preliminary data.</text>
</comment>
<evidence type="ECO:0000256" key="1">
    <source>
        <dbReference type="SAM" id="Phobius"/>
    </source>
</evidence>
<evidence type="ECO:0008006" key="4">
    <source>
        <dbReference type="Google" id="ProtNLM"/>
    </source>
</evidence>
<dbReference type="OrthoDB" id="419711at2759"/>
<feature type="transmembrane region" description="Helical" evidence="1">
    <location>
        <begin position="106"/>
        <end position="130"/>
    </location>
</feature>
<protein>
    <recommendedName>
        <fullName evidence="4">FAR-17a/AIG1-like protein</fullName>
    </recommendedName>
</protein>
<feature type="transmembrane region" description="Helical" evidence="1">
    <location>
        <begin position="189"/>
        <end position="209"/>
    </location>
</feature>
<feature type="transmembrane region" description="Helical" evidence="1">
    <location>
        <begin position="150"/>
        <end position="169"/>
    </location>
</feature>
<keyword evidence="1" id="KW-1133">Transmembrane helix</keyword>
<accession>A0A9W4ILV5</accession>
<proteinExistence type="predicted"/>
<feature type="transmembrane region" description="Helical" evidence="1">
    <location>
        <begin position="296"/>
        <end position="324"/>
    </location>
</feature>
<gene>
    <name evidence="2" type="ORF">PSALAMII_LOCUS1979</name>
</gene>
<dbReference type="Proteomes" id="UP001152646">
    <property type="component" value="Unassembled WGS sequence"/>
</dbReference>